<dbReference type="RefSeq" id="WP_165757342.1">
    <property type="nucleotide sequence ID" value="NZ_AP022591.1"/>
</dbReference>
<proteinExistence type="predicted"/>
<accession>A0A7I7RFS2</accession>
<gene>
    <name evidence="1" type="ORF">MCEL_17030</name>
</gene>
<evidence type="ECO:0000313" key="1">
    <source>
        <dbReference type="EMBL" id="BBY43408.1"/>
    </source>
</evidence>
<protein>
    <submittedName>
        <fullName evidence="1">Uncharacterized protein</fullName>
    </submittedName>
</protein>
<dbReference type="AlphaFoldDB" id="A0A7I7RFS2"/>
<name>A0A7I7RFS2_MYCCF</name>
<reference evidence="1 2" key="1">
    <citation type="journal article" date="2019" name="Emerg. Microbes Infect.">
        <title>Comprehensive subspecies identification of 175 nontuberculous mycobacteria species based on 7547 genomic profiles.</title>
        <authorList>
            <person name="Matsumoto Y."/>
            <person name="Kinjo T."/>
            <person name="Motooka D."/>
            <person name="Nabeya D."/>
            <person name="Jung N."/>
            <person name="Uechi K."/>
            <person name="Horii T."/>
            <person name="Iida T."/>
            <person name="Fujita J."/>
            <person name="Nakamura S."/>
        </authorList>
    </citation>
    <scope>NUCLEOTIDE SEQUENCE [LARGE SCALE GENOMIC DNA]</scope>
    <source>
        <strain evidence="1 2">JCM 18439</strain>
    </source>
</reference>
<sequence>MSTNWISRMSRRLAKLFIWHPPIAYTDYQDRDAERMARELELIRLRFPHHA</sequence>
<dbReference type="Proteomes" id="UP000466431">
    <property type="component" value="Chromosome"/>
</dbReference>
<keyword evidence="2" id="KW-1185">Reference proteome</keyword>
<dbReference type="KEGG" id="mcee:MCEL_17030"/>
<evidence type="ECO:0000313" key="2">
    <source>
        <dbReference type="Proteomes" id="UP000466431"/>
    </source>
</evidence>
<organism evidence="1 2">
    <name type="scientific">Mycolicibacterium celeriflavum</name>
    <name type="common">Mycobacterium celeriflavum</name>
    <dbReference type="NCBI Taxonomy" id="1249101"/>
    <lineage>
        <taxon>Bacteria</taxon>
        <taxon>Bacillati</taxon>
        <taxon>Actinomycetota</taxon>
        <taxon>Actinomycetes</taxon>
        <taxon>Mycobacteriales</taxon>
        <taxon>Mycobacteriaceae</taxon>
        <taxon>Mycolicibacterium</taxon>
    </lineage>
</organism>
<dbReference type="EMBL" id="AP022591">
    <property type="protein sequence ID" value="BBY43408.1"/>
    <property type="molecule type" value="Genomic_DNA"/>
</dbReference>